<evidence type="ECO:0000313" key="1">
    <source>
        <dbReference type="EMBL" id="KAI4343560.1"/>
    </source>
</evidence>
<sequence length="101" mass="11096">MAFASATLFRFQPSQNLSSRTGQQASWRSTSLGTVSVGWSRSRTFPSLTTHRFRISCTAQPETVQKVCEIVRKQLALPAESELTPESKFSALGADSLDTVK</sequence>
<comment type="caution">
    <text evidence="1">The sequence shown here is derived from an EMBL/GenBank/DDBJ whole genome shotgun (WGS) entry which is preliminary data.</text>
</comment>
<protein>
    <submittedName>
        <fullName evidence="1">Uncharacterized protein</fullName>
    </submittedName>
</protein>
<reference evidence="1 2" key="1">
    <citation type="journal article" date="2022" name="DNA Res.">
        <title>Chromosomal-level genome assembly of the orchid tree Bauhinia variegata (Leguminosae; Cercidoideae) supports the allotetraploid origin hypothesis of Bauhinia.</title>
        <authorList>
            <person name="Zhong Y."/>
            <person name="Chen Y."/>
            <person name="Zheng D."/>
            <person name="Pang J."/>
            <person name="Liu Y."/>
            <person name="Luo S."/>
            <person name="Meng S."/>
            <person name="Qian L."/>
            <person name="Wei D."/>
            <person name="Dai S."/>
            <person name="Zhou R."/>
        </authorList>
    </citation>
    <scope>NUCLEOTIDE SEQUENCE [LARGE SCALE GENOMIC DNA]</scope>
    <source>
        <strain evidence="1">BV-YZ2020</strain>
    </source>
</reference>
<gene>
    <name evidence="1" type="ORF">L6164_010895</name>
</gene>
<name>A0ACB9P4V4_BAUVA</name>
<organism evidence="1 2">
    <name type="scientific">Bauhinia variegata</name>
    <name type="common">Purple orchid tree</name>
    <name type="synonym">Phanera variegata</name>
    <dbReference type="NCBI Taxonomy" id="167791"/>
    <lineage>
        <taxon>Eukaryota</taxon>
        <taxon>Viridiplantae</taxon>
        <taxon>Streptophyta</taxon>
        <taxon>Embryophyta</taxon>
        <taxon>Tracheophyta</taxon>
        <taxon>Spermatophyta</taxon>
        <taxon>Magnoliopsida</taxon>
        <taxon>eudicotyledons</taxon>
        <taxon>Gunneridae</taxon>
        <taxon>Pentapetalae</taxon>
        <taxon>rosids</taxon>
        <taxon>fabids</taxon>
        <taxon>Fabales</taxon>
        <taxon>Fabaceae</taxon>
        <taxon>Cercidoideae</taxon>
        <taxon>Cercideae</taxon>
        <taxon>Bauhiniinae</taxon>
        <taxon>Bauhinia</taxon>
    </lineage>
</organism>
<dbReference type="Proteomes" id="UP000828941">
    <property type="component" value="Chromosome 5"/>
</dbReference>
<keyword evidence="2" id="KW-1185">Reference proteome</keyword>
<evidence type="ECO:0000313" key="2">
    <source>
        <dbReference type="Proteomes" id="UP000828941"/>
    </source>
</evidence>
<dbReference type="EMBL" id="CM039430">
    <property type="protein sequence ID" value="KAI4343560.1"/>
    <property type="molecule type" value="Genomic_DNA"/>
</dbReference>
<proteinExistence type="predicted"/>
<accession>A0ACB9P4V4</accession>